<dbReference type="Gene3D" id="1.10.12.10">
    <property type="entry name" value="Lyase 2-enoyl-coa Hydratase, Chain A, domain 2"/>
    <property type="match status" value="1"/>
</dbReference>
<evidence type="ECO:0000256" key="2">
    <source>
        <dbReference type="ARBA" id="ARBA00023239"/>
    </source>
</evidence>
<dbReference type="Gene3D" id="3.90.226.10">
    <property type="entry name" value="2-enoyl-CoA Hydratase, Chain A, domain 1"/>
    <property type="match status" value="1"/>
</dbReference>
<dbReference type="GO" id="GO:0016829">
    <property type="term" value="F:lyase activity"/>
    <property type="evidence" value="ECO:0007669"/>
    <property type="project" value="UniProtKB-KW"/>
</dbReference>
<keyword evidence="2" id="KW-0456">Lyase</keyword>
<evidence type="ECO:0000256" key="1">
    <source>
        <dbReference type="ARBA" id="ARBA00005254"/>
    </source>
</evidence>
<sequence length="271" mass="29290">MPALPELTDATLTLNDRVAVLTLNRDDVRNALTGTALIDDIERTVSWINATPEVSVLVLTGAGKAFSAGGNIKDMQARSGDFAGDVAELERRYRQGIQRIPLAMLRLEVPAIAAVNGPAIGAGLDLACMCDLRLAAESARFGETFVNLGIIPGDGGAWLLQRVIGYQAAAELTFTGRVIDAREARALGLVLQVLPDGRLMDGALELARTIAGKPPHAVRYSKRLMQKARRMELEDFLDYCAVLQGISHNTADHLEAVTAFLEKRAPEYRGR</sequence>
<dbReference type="GO" id="GO:0006635">
    <property type="term" value="P:fatty acid beta-oxidation"/>
    <property type="evidence" value="ECO:0007669"/>
    <property type="project" value="TreeGrafter"/>
</dbReference>
<accession>A0AB39USW7</accession>
<dbReference type="InterPro" id="IPR029045">
    <property type="entry name" value="ClpP/crotonase-like_dom_sf"/>
</dbReference>
<protein>
    <submittedName>
        <fullName evidence="3">Crotonase/enoyl-CoA hydratase family protein</fullName>
    </submittedName>
</protein>
<comment type="similarity">
    <text evidence="1">Belongs to the enoyl-CoA hydratase/isomerase family.</text>
</comment>
<dbReference type="KEGG" id="tcd:AAIA72_11400"/>
<gene>
    <name evidence="3" type="ORF">AAIA72_11400</name>
</gene>
<dbReference type="AlphaFoldDB" id="A0AB39USW7"/>
<dbReference type="PANTHER" id="PTHR11941:SF133">
    <property type="entry name" value="1,2-EPOXYPHENYLACETYL-COA ISOMERASE"/>
    <property type="match status" value="1"/>
</dbReference>
<reference evidence="3" key="1">
    <citation type="submission" date="2024-05" db="EMBL/GenBank/DDBJ databases">
        <title>Genome sequencing of novel strain.</title>
        <authorList>
            <person name="Ganbat D."/>
            <person name="Ganbat S."/>
            <person name="Lee S.-J."/>
        </authorList>
    </citation>
    <scope>NUCLEOTIDE SEQUENCE</scope>
    <source>
        <strain evidence="3">SMD15-11</strain>
    </source>
</reference>
<dbReference type="EMBL" id="CP154858">
    <property type="protein sequence ID" value="XDT71408.1"/>
    <property type="molecule type" value="Genomic_DNA"/>
</dbReference>
<dbReference type="InterPro" id="IPR014748">
    <property type="entry name" value="Enoyl-CoA_hydra_C"/>
</dbReference>
<dbReference type="InterPro" id="IPR001753">
    <property type="entry name" value="Enoyl-CoA_hydra/iso"/>
</dbReference>
<evidence type="ECO:0000313" key="3">
    <source>
        <dbReference type="EMBL" id="XDT71408.1"/>
    </source>
</evidence>
<dbReference type="NCBIfam" id="NF006699">
    <property type="entry name" value="PRK09245.1"/>
    <property type="match status" value="1"/>
</dbReference>
<dbReference type="CDD" id="cd06558">
    <property type="entry name" value="crotonase-like"/>
    <property type="match status" value="1"/>
</dbReference>
<dbReference type="Pfam" id="PF00378">
    <property type="entry name" value="ECH_1"/>
    <property type="match status" value="1"/>
</dbReference>
<dbReference type="RefSeq" id="WP_369600444.1">
    <property type="nucleotide sequence ID" value="NZ_CP154858.1"/>
</dbReference>
<name>A0AB39USW7_9GAMM</name>
<dbReference type="SUPFAM" id="SSF52096">
    <property type="entry name" value="ClpP/crotonase"/>
    <property type="match status" value="1"/>
</dbReference>
<proteinExistence type="inferred from homology"/>
<dbReference type="PANTHER" id="PTHR11941">
    <property type="entry name" value="ENOYL-COA HYDRATASE-RELATED"/>
    <property type="match status" value="1"/>
</dbReference>
<organism evidence="3">
    <name type="scientific">Thermohahella caldifontis</name>
    <dbReference type="NCBI Taxonomy" id="3142973"/>
    <lineage>
        <taxon>Bacteria</taxon>
        <taxon>Pseudomonadati</taxon>
        <taxon>Pseudomonadota</taxon>
        <taxon>Gammaproteobacteria</taxon>
        <taxon>Oceanospirillales</taxon>
        <taxon>Hahellaceae</taxon>
        <taxon>Thermohahella</taxon>
    </lineage>
</organism>